<feature type="region of interest" description="Disordered" evidence="1">
    <location>
        <begin position="170"/>
        <end position="209"/>
    </location>
</feature>
<dbReference type="EMBL" id="CAIIXF020000003">
    <property type="protein sequence ID" value="CAH1779494.1"/>
    <property type="molecule type" value="Genomic_DNA"/>
</dbReference>
<reference evidence="4" key="1">
    <citation type="submission" date="2022-03" db="EMBL/GenBank/DDBJ databases">
        <authorList>
            <person name="Martin C."/>
        </authorList>
    </citation>
    <scope>NUCLEOTIDE SEQUENCE</scope>
</reference>
<keyword evidence="5" id="KW-1185">Reference proteome</keyword>
<proteinExistence type="predicted"/>
<feature type="transmembrane region" description="Helical" evidence="2">
    <location>
        <begin position="143"/>
        <end position="163"/>
    </location>
</feature>
<feature type="compositionally biased region" description="Basic and acidic residues" evidence="1">
    <location>
        <begin position="172"/>
        <end position="182"/>
    </location>
</feature>
<feature type="chain" id="PRO_5043624718" evidence="3">
    <location>
        <begin position="17"/>
        <end position="265"/>
    </location>
</feature>
<accession>A0A8J1TUQ8</accession>
<dbReference type="Proteomes" id="UP000749559">
    <property type="component" value="Unassembled WGS sequence"/>
</dbReference>
<protein>
    <submittedName>
        <fullName evidence="4">Uncharacterized protein</fullName>
    </submittedName>
</protein>
<evidence type="ECO:0000313" key="5">
    <source>
        <dbReference type="Proteomes" id="UP000749559"/>
    </source>
</evidence>
<feature type="compositionally biased region" description="Polar residues" evidence="1">
    <location>
        <begin position="193"/>
        <end position="205"/>
    </location>
</feature>
<organism evidence="4 5">
    <name type="scientific">Owenia fusiformis</name>
    <name type="common">Polychaete worm</name>
    <dbReference type="NCBI Taxonomy" id="6347"/>
    <lineage>
        <taxon>Eukaryota</taxon>
        <taxon>Metazoa</taxon>
        <taxon>Spiralia</taxon>
        <taxon>Lophotrochozoa</taxon>
        <taxon>Annelida</taxon>
        <taxon>Polychaeta</taxon>
        <taxon>Sedentaria</taxon>
        <taxon>Canalipalpata</taxon>
        <taxon>Sabellida</taxon>
        <taxon>Oweniida</taxon>
        <taxon>Oweniidae</taxon>
        <taxon>Owenia</taxon>
    </lineage>
</organism>
<sequence length="265" mass="29530">MTSLTLVLTCTGLGLAILPSIQTTLETSKWIFKCGPSETECNRRTHYCESKMDKCTSCWDYCSEKRIKGHPYYRIQCHKYCPVWMRNQEMKKLMAESTKEPILKETPTLTNTVVPAKEQGDHTSATDPIVIKVTGQWTSIKTLTAAGVCLAFIVLGFLAVFIVKNRTVNNPGHEEDLEKRSLNDSTDTNDTTVQMDTNTKGNRQKGNADDNINIANTIQLPISDKGADVRVACSVIQSAPECEDVQSNICEPQSKIQDLLQSTYV</sequence>
<keyword evidence="3" id="KW-0732">Signal</keyword>
<feature type="signal peptide" evidence="3">
    <location>
        <begin position="1"/>
        <end position="16"/>
    </location>
</feature>
<keyword evidence="2" id="KW-0472">Membrane</keyword>
<gene>
    <name evidence="4" type="ORF">OFUS_LOCUS6299</name>
</gene>
<keyword evidence="2" id="KW-0812">Transmembrane</keyword>
<comment type="caution">
    <text evidence="4">The sequence shown here is derived from an EMBL/GenBank/DDBJ whole genome shotgun (WGS) entry which is preliminary data.</text>
</comment>
<feature type="compositionally biased region" description="Low complexity" evidence="1">
    <location>
        <begin position="183"/>
        <end position="192"/>
    </location>
</feature>
<evidence type="ECO:0000256" key="3">
    <source>
        <dbReference type="SAM" id="SignalP"/>
    </source>
</evidence>
<evidence type="ECO:0000256" key="1">
    <source>
        <dbReference type="SAM" id="MobiDB-lite"/>
    </source>
</evidence>
<keyword evidence="2" id="KW-1133">Transmembrane helix</keyword>
<evidence type="ECO:0000313" key="4">
    <source>
        <dbReference type="EMBL" id="CAH1779494.1"/>
    </source>
</evidence>
<evidence type="ECO:0000256" key="2">
    <source>
        <dbReference type="SAM" id="Phobius"/>
    </source>
</evidence>
<dbReference type="AlphaFoldDB" id="A0A8J1TUQ8"/>
<name>A0A8J1TUQ8_OWEFU</name>